<reference evidence="3" key="1">
    <citation type="journal article" date="2019" name="Int. J. Syst. Evol. Microbiol.">
        <title>The Global Catalogue of Microorganisms (GCM) 10K type strain sequencing project: providing services to taxonomists for standard genome sequencing and annotation.</title>
        <authorList>
            <consortium name="The Broad Institute Genomics Platform"/>
            <consortium name="The Broad Institute Genome Sequencing Center for Infectious Disease"/>
            <person name="Wu L."/>
            <person name="Ma J."/>
        </authorList>
    </citation>
    <scope>NUCLEOTIDE SEQUENCE [LARGE SCALE GENOMIC DNA]</scope>
    <source>
        <strain evidence="3">CCM 4481</strain>
    </source>
</reference>
<keyword evidence="3" id="KW-1185">Reference proteome</keyword>
<dbReference type="PIRSF" id="PIRSF030561">
    <property type="entry name" value="UCP030561"/>
    <property type="match status" value="1"/>
</dbReference>
<accession>A0ABV9C4F9</accession>
<dbReference type="Proteomes" id="UP001595961">
    <property type="component" value="Unassembled WGS sequence"/>
</dbReference>
<proteinExistence type="predicted"/>
<evidence type="ECO:0000313" key="2">
    <source>
        <dbReference type="EMBL" id="MFC4527752.1"/>
    </source>
</evidence>
<feature type="domain" description="SnoaL-like" evidence="1">
    <location>
        <begin position="9"/>
        <end position="108"/>
    </location>
</feature>
<evidence type="ECO:0000313" key="3">
    <source>
        <dbReference type="Proteomes" id="UP001595961"/>
    </source>
</evidence>
<dbReference type="Pfam" id="PF12680">
    <property type="entry name" value="SnoaL_2"/>
    <property type="match status" value="1"/>
</dbReference>
<dbReference type="EMBL" id="JBHSGA010000017">
    <property type="protein sequence ID" value="MFC4527752.1"/>
    <property type="molecule type" value="Genomic_DNA"/>
</dbReference>
<dbReference type="InterPro" id="IPR032710">
    <property type="entry name" value="NTF2-like_dom_sf"/>
</dbReference>
<evidence type="ECO:0000259" key="1">
    <source>
        <dbReference type="Pfam" id="PF12680"/>
    </source>
</evidence>
<gene>
    <name evidence="2" type="ORF">ACFO5W_14005</name>
</gene>
<organism evidence="2 3">
    <name type="scientific">Dyella halodurans</name>
    <dbReference type="NCBI Taxonomy" id="1920171"/>
    <lineage>
        <taxon>Bacteria</taxon>
        <taxon>Pseudomonadati</taxon>
        <taxon>Pseudomonadota</taxon>
        <taxon>Gammaproteobacteria</taxon>
        <taxon>Lysobacterales</taxon>
        <taxon>Rhodanobacteraceae</taxon>
        <taxon>Dyella</taxon>
    </lineage>
</organism>
<dbReference type="SUPFAM" id="SSF54427">
    <property type="entry name" value="NTF2-like"/>
    <property type="match status" value="1"/>
</dbReference>
<dbReference type="RefSeq" id="WP_266151726.1">
    <property type="nucleotide sequence ID" value="NZ_CP064028.1"/>
</dbReference>
<sequence length="120" mass="13668">MTVDPAALVQRQLQAYNDKDVDAWLETYADDAEQYVLHGERLARGHDELRRRIEVRFAEPDLHARLLSRVVMGQVVVDLEQVTRNFPEGKGSMQMLCIYEIAEGRIAKASFAMGTPLLHD</sequence>
<dbReference type="InterPro" id="IPR037401">
    <property type="entry name" value="SnoaL-like"/>
</dbReference>
<dbReference type="InterPro" id="IPR008317">
    <property type="entry name" value="UCP030561"/>
</dbReference>
<name>A0ABV9C4F9_9GAMM</name>
<protein>
    <submittedName>
        <fullName evidence="2">Nuclear transport factor 2 family protein</fullName>
    </submittedName>
</protein>
<dbReference type="Gene3D" id="3.10.450.50">
    <property type="match status" value="1"/>
</dbReference>
<comment type="caution">
    <text evidence="2">The sequence shown here is derived from an EMBL/GenBank/DDBJ whole genome shotgun (WGS) entry which is preliminary data.</text>
</comment>